<dbReference type="AlphaFoldDB" id="A0AA90H3B5"/>
<comment type="caution">
    <text evidence="3">The sequence shown here is derived from an EMBL/GenBank/DDBJ whole genome shotgun (WGS) entry which is preliminary data.</text>
</comment>
<proteinExistence type="predicted"/>
<dbReference type="Pfam" id="PF20117">
    <property type="entry name" value="DUF6507"/>
    <property type="match status" value="1"/>
</dbReference>
<feature type="compositionally biased region" description="Low complexity" evidence="1">
    <location>
        <begin position="131"/>
        <end position="152"/>
    </location>
</feature>
<evidence type="ECO:0000313" key="3">
    <source>
        <dbReference type="EMBL" id="MDI5969940.1"/>
    </source>
</evidence>
<reference evidence="3 4" key="1">
    <citation type="submission" date="2023-05" db="EMBL/GenBank/DDBJ databases">
        <title>Streptantibioticus silvisoli sp. nov., acidotolerant actinomycetes 1 from pine litter.</title>
        <authorList>
            <person name="Swiecimska M."/>
            <person name="Golinska P."/>
            <person name="Sangal V."/>
            <person name="Wachnowicz B."/>
            <person name="Goodfellow M."/>
        </authorList>
    </citation>
    <scope>NUCLEOTIDE SEQUENCE</scope>
    <source>
        <strain evidence="3">SL13</strain>
        <strain evidence="2 4">SL54</strain>
    </source>
</reference>
<protein>
    <submittedName>
        <fullName evidence="3">DUF6507 family protein</fullName>
    </submittedName>
</protein>
<dbReference type="RefSeq" id="WP_271312517.1">
    <property type="nucleotide sequence ID" value="NZ_JAAGKO020000037.1"/>
</dbReference>
<name>A0AA90H3B5_9ACTN</name>
<dbReference type="InterPro" id="IPR045436">
    <property type="entry name" value="DUF6507"/>
</dbReference>
<organism evidence="3">
    <name type="scientific">Streptantibioticus silvisoli</name>
    <dbReference type="NCBI Taxonomy" id="2705255"/>
    <lineage>
        <taxon>Bacteria</taxon>
        <taxon>Bacillati</taxon>
        <taxon>Actinomycetota</taxon>
        <taxon>Actinomycetes</taxon>
        <taxon>Kitasatosporales</taxon>
        <taxon>Streptomycetaceae</taxon>
        <taxon>Streptantibioticus</taxon>
    </lineage>
</organism>
<feature type="region of interest" description="Disordered" evidence="1">
    <location>
        <begin position="116"/>
        <end position="152"/>
    </location>
</feature>
<evidence type="ECO:0000313" key="2">
    <source>
        <dbReference type="EMBL" id="MDI5965543.1"/>
    </source>
</evidence>
<dbReference type="EMBL" id="JAAGKO020000037">
    <property type="protein sequence ID" value="MDI5965543.1"/>
    <property type="molecule type" value="Genomic_DNA"/>
</dbReference>
<dbReference type="EMBL" id="JABXJJ020000012">
    <property type="protein sequence ID" value="MDI5969940.1"/>
    <property type="molecule type" value="Genomic_DNA"/>
</dbReference>
<evidence type="ECO:0000313" key="4">
    <source>
        <dbReference type="Proteomes" id="UP001156398"/>
    </source>
</evidence>
<sequence length="152" mass="14671">MAHGQGAWDIDPQGVSSVVGKAATSAEALQGQVSAFGRHLENAANNAGTIDAGGGSGAGKGGQTGGLVAVALGQFAESVQATLKFMGTRSGASLNGAVDATKAYLDGDLTMAADAQHKALGDTAPPPVKLPPQSAAGAPAPSSAGPRPRGAQ</sequence>
<keyword evidence="4" id="KW-1185">Reference proteome</keyword>
<evidence type="ECO:0000256" key="1">
    <source>
        <dbReference type="SAM" id="MobiDB-lite"/>
    </source>
</evidence>
<accession>A0AA90H3B5</accession>
<gene>
    <name evidence="2" type="ORF">POF43_022925</name>
    <name evidence="3" type="ORF">POF50_011425</name>
</gene>
<dbReference type="Proteomes" id="UP001156398">
    <property type="component" value="Unassembled WGS sequence"/>
</dbReference>